<keyword evidence="1" id="KW-0732">Signal</keyword>
<proteinExistence type="predicted"/>
<evidence type="ECO:0000256" key="1">
    <source>
        <dbReference type="SAM" id="SignalP"/>
    </source>
</evidence>
<dbReference type="RefSeq" id="WP_168631162.1">
    <property type="nucleotide sequence ID" value="NZ_BONL01000020.1"/>
</dbReference>
<keyword evidence="2" id="KW-0121">Carboxypeptidase</keyword>
<reference evidence="2 3" key="1">
    <citation type="submission" date="2020-04" db="EMBL/GenBank/DDBJ databases">
        <title>MicrobeNet Type strains.</title>
        <authorList>
            <person name="Nicholson A.C."/>
        </authorList>
    </citation>
    <scope>NUCLEOTIDE SEQUENCE [LARGE SCALE GENOMIC DNA]</scope>
    <source>
        <strain evidence="2 3">ATCC BAA-788</strain>
    </source>
</reference>
<dbReference type="SUPFAM" id="SSF117074">
    <property type="entry name" value="Hypothetical protein PA1324"/>
    <property type="match status" value="1"/>
</dbReference>
<organism evidence="2 3">
    <name type="scientific">Cellulomonas denverensis</name>
    <dbReference type="NCBI Taxonomy" id="264297"/>
    <lineage>
        <taxon>Bacteria</taxon>
        <taxon>Bacillati</taxon>
        <taxon>Actinomycetota</taxon>
        <taxon>Actinomycetes</taxon>
        <taxon>Micrococcales</taxon>
        <taxon>Cellulomonadaceae</taxon>
        <taxon>Cellulomonas</taxon>
    </lineage>
</organism>
<evidence type="ECO:0000313" key="2">
    <source>
        <dbReference type="EMBL" id="NKY24035.1"/>
    </source>
</evidence>
<protein>
    <submittedName>
        <fullName evidence="2">Carboxypeptidase regulatory-like domain-containing protein</fullName>
    </submittedName>
</protein>
<comment type="caution">
    <text evidence="2">The sequence shown here is derived from an EMBL/GenBank/DDBJ whole genome shotgun (WGS) entry which is preliminary data.</text>
</comment>
<sequence length="570" mass="58453">MRNPTRLLALPTAAALSAALVISAAPPASAAAAIYTVSGTVYIDADADGTYSVGDLPLSGASVELFTSAEGAATGADPVRTLTTGRLGTYAASQLTAGTYYTAVRADGYRFPQEPAAVKVSLTKPLGIADVPATPQTTLSASVFDDANGNGTWDAQETAVDGKTLIFIDVLRTQQAIADGSLGSIDIGSAILGAIGGTVDLGGAIQFRTTSGGQPITYQDVPSGAYVIMRSPFNLTLTDLLGDISRITAFIDLLSSGDATALLAMDPALLSTGDISTTPRNEYLQQLASALSSAVRVVDEADTEKLLGTELSDQVSKVTGTVAQVANLIAALPATHFVAVDRWGGGWQLTNLRVKRTTSYEFGVRKPVTITGSVFNDSNANGTKDTLDLAESVTLTAYAADGTVLSSTTTPSLAGSYTLRNLPYDTDIYLALSGTTKSPSVRWDGEVPPALAGLTLIGRYHLADDGDVSAISQNIGLATLTAPTATVGTVDATGSATLTLSNKSSAVLAVEYAVNDAAPIASTVPAKTLLTSAGTRTVTLTGLVPGANVVTIDWSAGVYRGDRLVVEITR</sequence>
<dbReference type="InterPro" id="IPR013783">
    <property type="entry name" value="Ig-like_fold"/>
</dbReference>
<dbReference type="SUPFAM" id="SSF49478">
    <property type="entry name" value="Cna protein B-type domain"/>
    <property type="match status" value="1"/>
</dbReference>
<dbReference type="Gene3D" id="2.60.40.10">
    <property type="entry name" value="Immunoglobulins"/>
    <property type="match status" value="2"/>
</dbReference>
<feature type="signal peptide" evidence="1">
    <location>
        <begin position="1"/>
        <end position="30"/>
    </location>
</feature>
<keyword evidence="3" id="KW-1185">Reference proteome</keyword>
<dbReference type="EMBL" id="JAAXOX010000011">
    <property type="protein sequence ID" value="NKY24035.1"/>
    <property type="molecule type" value="Genomic_DNA"/>
</dbReference>
<accession>A0A7X6KXZ4</accession>
<keyword evidence="2" id="KW-0645">Protease</keyword>
<gene>
    <name evidence="2" type="ORF">HGA03_15295</name>
</gene>
<evidence type="ECO:0000313" key="3">
    <source>
        <dbReference type="Proteomes" id="UP000581206"/>
    </source>
</evidence>
<keyword evidence="2" id="KW-0378">Hydrolase</keyword>
<dbReference type="Proteomes" id="UP000581206">
    <property type="component" value="Unassembled WGS sequence"/>
</dbReference>
<dbReference type="AlphaFoldDB" id="A0A7X6KXZ4"/>
<name>A0A7X6KXZ4_9CELL</name>
<feature type="chain" id="PRO_5030937228" evidence="1">
    <location>
        <begin position="31"/>
        <end position="570"/>
    </location>
</feature>
<dbReference type="GO" id="GO:0004180">
    <property type="term" value="F:carboxypeptidase activity"/>
    <property type="evidence" value="ECO:0007669"/>
    <property type="project" value="UniProtKB-KW"/>
</dbReference>
<dbReference type="GO" id="GO:0005975">
    <property type="term" value="P:carbohydrate metabolic process"/>
    <property type="evidence" value="ECO:0007669"/>
    <property type="project" value="UniProtKB-ARBA"/>
</dbReference>